<proteinExistence type="predicted"/>
<evidence type="ECO:0000256" key="1">
    <source>
        <dbReference type="SAM" id="Phobius"/>
    </source>
</evidence>
<reference evidence="2 3" key="1">
    <citation type="submission" date="2018-01" db="EMBL/GenBank/DDBJ databases">
        <title>A novel member of the phylum Bacteroidetes isolated from glacier ice.</title>
        <authorList>
            <person name="Liu Q."/>
            <person name="Xin Y.-H."/>
        </authorList>
    </citation>
    <scope>NUCLEOTIDE SEQUENCE [LARGE SCALE GENOMIC DNA]</scope>
    <source>
        <strain evidence="2 3">RB1R16</strain>
    </source>
</reference>
<keyword evidence="1" id="KW-0472">Membrane</keyword>
<feature type="transmembrane region" description="Helical" evidence="1">
    <location>
        <begin position="61"/>
        <end position="79"/>
    </location>
</feature>
<organism evidence="2 3">
    <name type="scientific">Flavipsychrobacter stenotrophus</name>
    <dbReference type="NCBI Taxonomy" id="2077091"/>
    <lineage>
        <taxon>Bacteria</taxon>
        <taxon>Pseudomonadati</taxon>
        <taxon>Bacteroidota</taxon>
        <taxon>Chitinophagia</taxon>
        <taxon>Chitinophagales</taxon>
        <taxon>Chitinophagaceae</taxon>
        <taxon>Flavipsychrobacter</taxon>
    </lineage>
</organism>
<keyword evidence="1" id="KW-0812">Transmembrane</keyword>
<sequence>MRLSLRWCIFNVRPFPDDHNRLPGCCSSRLPTFFAPLLRLDFLFFCCLFLLLFLFLLFLLFFLSLFFLLSFFALVFFFLL</sequence>
<accession>A0A2S7SWY0</accession>
<keyword evidence="1" id="KW-1133">Transmembrane helix</keyword>
<evidence type="ECO:0000313" key="2">
    <source>
        <dbReference type="EMBL" id="PQJ11433.1"/>
    </source>
</evidence>
<gene>
    <name evidence="2" type="ORF">CJD36_006420</name>
</gene>
<dbReference type="Proteomes" id="UP000239872">
    <property type="component" value="Unassembled WGS sequence"/>
</dbReference>
<comment type="caution">
    <text evidence="2">The sequence shown here is derived from an EMBL/GenBank/DDBJ whole genome shotgun (WGS) entry which is preliminary data.</text>
</comment>
<name>A0A2S7SWY0_9BACT</name>
<protein>
    <submittedName>
        <fullName evidence="2">Uncharacterized protein</fullName>
    </submittedName>
</protein>
<evidence type="ECO:0000313" key="3">
    <source>
        <dbReference type="Proteomes" id="UP000239872"/>
    </source>
</evidence>
<dbReference type="EMBL" id="PPSL01000002">
    <property type="protein sequence ID" value="PQJ11433.1"/>
    <property type="molecule type" value="Genomic_DNA"/>
</dbReference>
<keyword evidence="3" id="KW-1185">Reference proteome</keyword>
<dbReference type="AlphaFoldDB" id="A0A2S7SWY0"/>